<proteinExistence type="predicted"/>
<keyword evidence="2" id="KW-1185">Reference proteome</keyword>
<dbReference type="Proteomes" id="UP000092124">
    <property type="component" value="Unassembled WGS sequence"/>
</dbReference>
<evidence type="ECO:0000313" key="1">
    <source>
        <dbReference type="EMBL" id="OBS67683.1"/>
    </source>
</evidence>
<organism evidence="1 2">
    <name type="scientific">Neotoma lepida</name>
    <name type="common">Desert woodrat</name>
    <dbReference type="NCBI Taxonomy" id="56216"/>
    <lineage>
        <taxon>Eukaryota</taxon>
        <taxon>Metazoa</taxon>
        <taxon>Chordata</taxon>
        <taxon>Craniata</taxon>
        <taxon>Vertebrata</taxon>
        <taxon>Euteleostomi</taxon>
        <taxon>Mammalia</taxon>
        <taxon>Eutheria</taxon>
        <taxon>Euarchontoglires</taxon>
        <taxon>Glires</taxon>
        <taxon>Rodentia</taxon>
        <taxon>Myomorpha</taxon>
        <taxon>Muroidea</taxon>
        <taxon>Cricetidae</taxon>
        <taxon>Neotominae</taxon>
        <taxon>Neotoma</taxon>
    </lineage>
</organism>
<reference evidence="1 2" key="1">
    <citation type="submission" date="2016-06" db="EMBL/GenBank/DDBJ databases">
        <title>The Draft Genome Sequence and Annotation of the Desert Woodrat Neotoma lepida.</title>
        <authorList>
            <person name="Campbell M."/>
            <person name="Oakeson K.F."/>
            <person name="Yandell M."/>
            <person name="Halpert J.R."/>
            <person name="Dearing D."/>
        </authorList>
    </citation>
    <scope>NUCLEOTIDE SEQUENCE [LARGE SCALE GENOMIC DNA]</scope>
    <source>
        <strain evidence="1">417</strain>
        <tissue evidence="1">Liver</tissue>
    </source>
</reference>
<dbReference type="AlphaFoldDB" id="A0A1A6GN10"/>
<feature type="non-terminal residue" evidence="1">
    <location>
        <position position="84"/>
    </location>
</feature>
<name>A0A1A6GN10_NEOLE</name>
<dbReference type="EMBL" id="LZPO01078167">
    <property type="protein sequence ID" value="OBS67683.1"/>
    <property type="molecule type" value="Genomic_DNA"/>
</dbReference>
<comment type="caution">
    <text evidence="1">The sequence shown here is derived from an EMBL/GenBank/DDBJ whole genome shotgun (WGS) entry which is preliminary data.</text>
</comment>
<evidence type="ECO:0000313" key="2">
    <source>
        <dbReference type="Proteomes" id="UP000092124"/>
    </source>
</evidence>
<sequence>MKTLDVHPEQTPGLLWTLEADGGQDLPYERRKPASSSAQPLRSDFRINEVLSRMKGARLCHEPDKTYIYKTIYHEGIKIANSMR</sequence>
<accession>A0A1A6GN10</accession>
<protein>
    <submittedName>
        <fullName evidence="1">Uncharacterized protein</fullName>
    </submittedName>
</protein>
<gene>
    <name evidence="1" type="ORF">A6R68_03776</name>
</gene>